<dbReference type="Proteomes" id="UP000179243">
    <property type="component" value="Unassembled WGS sequence"/>
</dbReference>
<comment type="caution">
    <text evidence="2">The sequence shown here is derived from an EMBL/GenBank/DDBJ whole genome shotgun (WGS) entry which is preliminary data.</text>
</comment>
<evidence type="ECO:0000313" key="2">
    <source>
        <dbReference type="EMBL" id="OGK07226.1"/>
    </source>
</evidence>
<dbReference type="EMBL" id="MFYX01000011">
    <property type="protein sequence ID" value="OGK07226.1"/>
    <property type="molecule type" value="Genomic_DNA"/>
</dbReference>
<name>A0A1F7FL64_UNCRA</name>
<feature type="signal peptide" evidence="1">
    <location>
        <begin position="1"/>
        <end position="16"/>
    </location>
</feature>
<dbReference type="AlphaFoldDB" id="A0A1F7FL64"/>
<protein>
    <recommendedName>
        <fullName evidence="4">Lipoprotein</fullName>
    </recommendedName>
</protein>
<accession>A0A1F7FL64</accession>
<evidence type="ECO:0008006" key="4">
    <source>
        <dbReference type="Google" id="ProtNLM"/>
    </source>
</evidence>
<evidence type="ECO:0000313" key="3">
    <source>
        <dbReference type="Proteomes" id="UP000179243"/>
    </source>
</evidence>
<feature type="chain" id="PRO_5009528832" description="Lipoprotein" evidence="1">
    <location>
        <begin position="17"/>
        <end position="209"/>
    </location>
</feature>
<sequence>MKNMLLAALCVCGAMALTGCSSNLKLSVYKPEVKAGPIGKAGVVALDGSAYPMYHTIHALKNVNFAQLCEEALEEAIHSTRKNWKLIYPAAIQAASPDIAGICAVRKEMFQEATPDEKAAMQSCAKLLETRYFFVIESIAIKDVSTPQVPASFVLGACVQLWDFEKGQVVFRARSVSSTMNYVKDELRKELKSPIADLLADLISPLPKE</sequence>
<proteinExistence type="predicted"/>
<reference evidence="2 3" key="1">
    <citation type="journal article" date="2016" name="Nat. Commun.">
        <title>Thousands of microbial genomes shed light on interconnected biogeochemical processes in an aquifer system.</title>
        <authorList>
            <person name="Anantharaman K."/>
            <person name="Brown C.T."/>
            <person name="Hug L.A."/>
            <person name="Sharon I."/>
            <person name="Castelle C.J."/>
            <person name="Probst A.J."/>
            <person name="Thomas B.C."/>
            <person name="Singh A."/>
            <person name="Wilkins M.J."/>
            <person name="Karaoz U."/>
            <person name="Brodie E.L."/>
            <person name="Williams K.H."/>
            <person name="Hubbard S.S."/>
            <person name="Banfield J.F."/>
        </authorList>
    </citation>
    <scope>NUCLEOTIDE SEQUENCE [LARGE SCALE GENOMIC DNA]</scope>
</reference>
<dbReference type="PROSITE" id="PS51257">
    <property type="entry name" value="PROKAR_LIPOPROTEIN"/>
    <property type="match status" value="1"/>
</dbReference>
<gene>
    <name evidence="2" type="ORF">A2519_13945</name>
</gene>
<evidence type="ECO:0000256" key="1">
    <source>
        <dbReference type="SAM" id="SignalP"/>
    </source>
</evidence>
<keyword evidence="1" id="KW-0732">Signal</keyword>
<organism evidence="2 3">
    <name type="scientific">Candidatus Raymondbacteria bacterium RIFOXYD12_FULL_49_13</name>
    <dbReference type="NCBI Taxonomy" id="1817890"/>
    <lineage>
        <taxon>Bacteria</taxon>
        <taxon>Raymondiibacteriota</taxon>
    </lineage>
</organism>